<keyword evidence="8" id="KW-0378">Hydrolase</keyword>
<keyword evidence="11" id="KW-0809">Transit peptide</keyword>
<evidence type="ECO:0000256" key="9">
    <source>
        <dbReference type="ARBA" id="ARBA00022833"/>
    </source>
</evidence>
<dbReference type="GO" id="GO:0004222">
    <property type="term" value="F:metalloendopeptidase activity"/>
    <property type="evidence" value="ECO:0007669"/>
    <property type="project" value="InterPro"/>
</dbReference>
<evidence type="ECO:0000256" key="3">
    <source>
        <dbReference type="ARBA" id="ARBA00010044"/>
    </source>
</evidence>
<dbReference type="GO" id="GO:0005524">
    <property type="term" value="F:ATP binding"/>
    <property type="evidence" value="ECO:0007669"/>
    <property type="project" value="UniProtKB-KW"/>
</dbReference>
<name>A0A6C0HZ04_9ZZZZ</name>
<dbReference type="Pfam" id="PF17862">
    <property type="entry name" value="AAA_lid_3"/>
    <property type="match status" value="1"/>
</dbReference>
<reference evidence="17" key="1">
    <citation type="journal article" date="2020" name="Nature">
        <title>Giant virus diversity and host interactions through global metagenomics.</title>
        <authorList>
            <person name="Schulz F."/>
            <person name="Roux S."/>
            <person name="Paez-Espino D."/>
            <person name="Jungbluth S."/>
            <person name="Walsh D.A."/>
            <person name="Denef V.J."/>
            <person name="McMahon K.D."/>
            <person name="Konstantinidis K.T."/>
            <person name="Eloe-Fadrosh E.A."/>
            <person name="Kyrpides N.C."/>
            <person name="Woyke T."/>
        </authorList>
    </citation>
    <scope>NUCLEOTIDE SEQUENCE</scope>
    <source>
        <strain evidence="17">GVMAG-M-3300023184-184</strain>
    </source>
</reference>
<comment type="cofactor">
    <cofactor evidence="1">
        <name>Zn(2+)</name>
        <dbReference type="ChEBI" id="CHEBI:29105"/>
    </cofactor>
</comment>
<keyword evidence="4" id="KW-0645">Protease</keyword>
<dbReference type="InterPro" id="IPR027417">
    <property type="entry name" value="P-loop_NTPase"/>
</dbReference>
<dbReference type="GO" id="GO:0046872">
    <property type="term" value="F:metal ion binding"/>
    <property type="evidence" value="ECO:0007669"/>
    <property type="project" value="UniProtKB-KW"/>
</dbReference>
<keyword evidence="13" id="KW-0482">Metalloprotease</keyword>
<keyword evidence="14 15" id="KW-0472">Membrane</keyword>
<sequence length="617" mass="69504">MKIINIGILSLLVQFTNGFFVQKHRSVNQLYESKKTEFGPMEMESLTDLYKRIEKHNVKKIYFSDNLKQIYLKDTNDEMTVVNSDPIITNNIIEISSKNGINTMIMEPTHSFIRDGMNVVSGLFDFLVISIILSTLFRLFTGRGQGPMNPMNLPFMNRDYSVDKSQVNVSLSDWAGSPEVFDECIEIVSYIKNSTLYKNAGAEIPKGILLEGPPGTGKTLIAKAIAKETNATFFSVPASEFVEMFVGMGAAKIRDLFEQAREVVEEEEGSSAIIFIDEIDAVGKQRGTGMMGGNDEREQTLNQLLTEMDGFQSNTNIIVIAATNRKDVLDAALLRPGRFDRIIYVPLPDKKSREDILRVYMKTKQIEKNISLDYIAEMTSGFSGAQLKNLLNEAAINTARNGSTIITQTHLDDALEKVVIGITKKIDTRSEEARKRVALHEMGHAIVAAYYKDDFELVKVSMKSTYSGVGGYTLFNEIESKNDDNMYTKNTLKRRLAVSLAGKAAEYIYYGEDMVSLGAFEDLKQANQLAKIMITNYGMGKELEVFYNTDETKMFSERTKDKIDFESMELLIDAYEEAKRIILKKKYVIDELVKLLLKENVISGEQVYSVLTLSLNK</sequence>
<evidence type="ECO:0000256" key="15">
    <source>
        <dbReference type="SAM" id="Phobius"/>
    </source>
</evidence>
<dbReference type="GO" id="GO:0016020">
    <property type="term" value="C:membrane"/>
    <property type="evidence" value="ECO:0007669"/>
    <property type="project" value="UniProtKB-SubCell"/>
</dbReference>
<dbReference type="InterPro" id="IPR003959">
    <property type="entry name" value="ATPase_AAA_core"/>
</dbReference>
<dbReference type="InterPro" id="IPR000642">
    <property type="entry name" value="Peptidase_M41"/>
</dbReference>
<organism evidence="17">
    <name type="scientific">viral metagenome</name>
    <dbReference type="NCBI Taxonomy" id="1070528"/>
    <lineage>
        <taxon>unclassified sequences</taxon>
        <taxon>metagenomes</taxon>
        <taxon>organismal metagenomes</taxon>
    </lineage>
</organism>
<dbReference type="Pfam" id="PF00004">
    <property type="entry name" value="AAA"/>
    <property type="match status" value="1"/>
</dbReference>
<keyword evidence="7" id="KW-0547">Nucleotide-binding</keyword>
<keyword evidence="6" id="KW-0479">Metal-binding</keyword>
<evidence type="ECO:0000256" key="10">
    <source>
        <dbReference type="ARBA" id="ARBA00022840"/>
    </source>
</evidence>
<dbReference type="CDD" id="cd19501">
    <property type="entry name" value="RecA-like_FtsH"/>
    <property type="match status" value="1"/>
</dbReference>
<dbReference type="SUPFAM" id="SSF140990">
    <property type="entry name" value="FtsH protease domain-like"/>
    <property type="match status" value="1"/>
</dbReference>
<keyword evidence="12 15" id="KW-1133">Transmembrane helix</keyword>
<dbReference type="FunFam" id="1.10.8.60:FF:000001">
    <property type="entry name" value="ATP-dependent zinc metalloprotease FtsH"/>
    <property type="match status" value="1"/>
</dbReference>
<evidence type="ECO:0000256" key="2">
    <source>
        <dbReference type="ARBA" id="ARBA00004141"/>
    </source>
</evidence>
<evidence type="ECO:0000256" key="4">
    <source>
        <dbReference type="ARBA" id="ARBA00022670"/>
    </source>
</evidence>
<dbReference type="PANTHER" id="PTHR23076">
    <property type="entry name" value="METALLOPROTEASE M41 FTSH"/>
    <property type="match status" value="1"/>
</dbReference>
<proteinExistence type="inferred from homology"/>
<dbReference type="GO" id="GO:0006508">
    <property type="term" value="P:proteolysis"/>
    <property type="evidence" value="ECO:0007669"/>
    <property type="project" value="UniProtKB-KW"/>
</dbReference>
<evidence type="ECO:0000256" key="1">
    <source>
        <dbReference type="ARBA" id="ARBA00001947"/>
    </source>
</evidence>
<keyword evidence="9" id="KW-0862">Zinc</keyword>
<dbReference type="PANTHER" id="PTHR23076:SF97">
    <property type="entry name" value="ATP-DEPENDENT ZINC METALLOPROTEASE YME1L1"/>
    <property type="match status" value="1"/>
</dbReference>
<dbReference type="InterPro" id="IPR041569">
    <property type="entry name" value="AAA_lid_3"/>
</dbReference>
<evidence type="ECO:0000259" key="16">
    <source>
        <dbReference type="SMART" id="SM00382"/>
    </source>
</evidence>
<dbReference type="FunFam" id="3.40.50.300:FF:000277">
    <property type="entry name" value="ATP-dependent zinc metalloprotease FtsH"/>
    <property type="match status" value="1"/>
</dbReference>
<dbReference type="GO" id="GO:0004176">
    <property type="term" value="F:ATP-dependent peptidase activity"/>
    <property type="evidence" value="ECO:0007669"/>
    <property type="project" value="InterPro"/>
</dbReference>
<comment type="similarity">
    <text evidence="3">In the C-terminal section; belongs to the peptidase M41 family.</text>
</comment>
<dbReference type="Gene3D" id="1.20.58.760">
    <property type="entry name" value="Peptidase M41"/>
    <property type="match status" value="1"/>
</dbReference>
<evidence type="ECO:0000256" key="11">
    <source>
        <dbReference type="ARBA" id="ARBA00022946"/>
    </source>
</evidence>
<evidence type="ECO:0000256" key="12">
    <source>
        <dbReference type="ARBA" id="ARBA00022989"/>
    </source>
</evidence>
<dbReference type="AlphaFoldDB" id="A0A6C0HZ04"/>
<dbReference type="Pfam" id="PF01434">
    <property type="entry name" value="Peptidase_M41"/>
    <property type="match status" value="1"/>
</dbReference>
<accession>A0A6C0HZ04</accession>
<evidence type="ECO:0000313" key="17">
    <source>
        <dbReference type="EMBL" id="QHT85981.1"/>
    </source>
</evidence>
<evidence type="ECO:0000256" key="8">
    <source>
        <dbReference type="ARBA" id="ARBA00022801"/>
    </source>
</evidence>
<dbReference type="EMBL" id="MN740057">
    <property type="protein sequence ID" value="QHT85981.1"/>
    <property type="molecule type" value="Genomic_DNA"/>
</dbReference>
<keyword evidence="10" id="KW-0067">ATP-binding</keyword>
<feature type="domain" description="AAA+ ATPase" evidence="16">
    <location>
        <begin position="204"/>
        <end position="349"/>
    </location>
</feature>
<evidence type="ECO:0000256" key="6">
    <source>
        <dbReference type="ARBA" id="ARBA00022723"/>
    </source>
</evidence>
<feature type="transmembrane region" description="Helical" evidence="15">
    <location>
        <begin position="119"/>
        <end position="141"/>
    </location>
</feature>
<evidence type="ECO:0000256" key="5">
    <source>
        <dbReference type="ARBA" id="ARBA00022692"/>
    </source>
</evidence>
<dbReference type="Gene3D" id="3.40.50.300">
    <property type="entry name" value="P-loop containing nucleotide triphosphate hydrolases"/>
    <property type="match status" value="1"/>
</dbReference>
<evidence type="ECO:0000256" key="14">
    <source>
        <dbReference type="ARBA" id="ARBA00023136"/>
    </source>
</evidence>
<dbReference type="InterPro" id="IPR003960">
    <property type="entry name" value="ATPase_AAA_CS"/>
</dbReference>
<dbReference type="InterPro" id="IPR003593">
    <property type="entry name" value="AAA+_ATPase"/>
</dbReference>
<dbReference type="Gene3D" id="1.10.8.60">
    <property type="match status" value="1"/>
</dbReference>
<dbReference type="InterPro" id="IPR037219">
    <property type="entry name" value="Peptidase_M41-like"/>
</dbReference>
<protein>
    <recommendedName>
        <fullName evidence="16">AAA+ ATPase domain-containing protein</fullName>
    </recommendedName>
</protein>
<evidence type="ECO:0000256" key="7">
    <source>
        <dbReference type="ARBA" id="ARBA00022741"/>
    </source>
</evidence>
<dbReference type="SUPFAM" id="SSF52540">
    <property type="entry name" value="P-loop containing nucleoside triphosphate hydrolases"/>
    <property type="match status" value="1"/>
</dbReference>
<dbReference type="PROSITE" id="PS00674">
    <property type="entry name" value="AAA"/>
    <property type="match status" value="1"/>
</dbReference>
<dbReference type="GO" id="GO:0016887">
    <property type="term" value="F:ATP hydrolysis activity"/>
    <property type="evidence" value="ECO:0007669"/>
    <property type="project" value="InterPro"/>
</dbReference>
<dbReference type="SMART" id="SM00382">
    <property type="entry name" value="AAA"/>
    <property type="match status" value="1"/>
</dbReference>
<comment type="subcellular location">
    <subcellularLocation>
        <location evidence="2">Membrane</location>
        <topology evidence="2">Multi-pass membrane protein</topology>
    </subcellularLocation>
</comment>
<keyword evidence="5 15" id="KW-0812">Transmembrane</keyword>
<evidence type="ECO:0000256" key="13">
    <source>
        <dbReference type="ARBA" id="ARBA00023049"/>
    </source>
</evidence>